<dbReference type="InterPro" id="IPR003945">
    <property type="entry name" value="NU5C-like"/>
</dbReference>
<evidence type="ECO:0000256" key="12">
    <source>
        <dbReference type="ARBA" id="ARBA00048026"/>
    </source>
</evidence>
<keyword evidence="4" id="KW-0874">Quinone</keyword>
<name>A0A6J5YG70_9ZZZZ</name>
<dbReference type="GO" id="GO:0015990">
    <property type="term" value="P:electron transport coupled proton transport"/>
    <property type="evidence" value="ECO:0007669"/>
    <property type="project" value="TreeGrafter"/>
</dbReference>
<keyword evidence="5" id="KW-0521">NADP</keyword>
<evidence type="ECO:0000256" key="9">
    <source>
        <dbReference type="ARBA" id="ARBA00023027"/>
    </source>
</evidence>
<protein>
    <submittedName>
        <fullName evidence="17">Unannotated protein</fullName>
    </submittedName>
</protein>
<dbReference type="Gene3D" id="1.20.5.2700">
    <property type="match status" value="1"/>
</dbReference>
<evidence type="ECO:0000256" key="7">
    <source>
        <dbReference type="ARBA" id="ARBA00022967"/>
    </source>
</evidence>
<feature type="domain" description="NADH:quinone oxidoreductase/Mrp antiporter transmembrane" evidence="14">
    <location>
        <begin position="135"/>
        <end position="422"/>
    </location>
</feature>
<feature type="transmembrane region" description="Helical" evidence="13">
    <location>
        <begin position="139"/>
        <end position="159"/>
    </location>
</feature>
<feature type="transmembrane region" description="Helical" evidence="13">
    <location>
        <begin position="330"/>
        <end position="349"/>
    </location>
</feature>
<evidence type="ECO:0000256" key="2">
    <source>
        <dbReference type="ARBA" id="ARBA00008200"/>
    </source>
</evidence>
<feature type="domain" description="NADH:ubiquinone/plastoquinone oxidoreductase chloroplast chain 5 C-terminal" evidence="16">
    <location>
        <begin position="479"/>
        <end position="564"/>
    </location>
</feature>
<dbReference type="Pfam" id="PF01010">
    <property type="entry name" value="Proton_antipo_C"/>
    <property type="match status" value="1"/>
</dbReference>
<dbReference type="NCBIfam" id="NF005141">
    <property type="entry name" value="PRK06590.1"/>
    <property type="match status" value="1"/>
</dbReference>
<evidence type="ECO:0000256" key="10">
    <source>
        <dbReference type="ARBA" id="ARBA00023136"/>
    </source>
</evidence>
<dbReference type="InterPro" id="IPR001750">
    <property type="entry name" value="ND/Mrp_TM"/>
</dbReference>
<accession>A0A6J5YG70</accession>
<keyword evidence="9" id="KW-0520">NAD</keyword>
<gene>
    <name evidence="17" type="ORF">UFOPK1392_02205</name>
</gene>
<dbReference type="PANTHER" id="PTHR42829">
    <property type="entry name" value="NADH-UBIQUINONE OXIDOREDUCTASE CHAIN 5"/>
    <property type="match status" value="1"/>
</dbReference>
<evidence type="ECO:0000313" key="17">
    <source>
        <dbReference type="EMBL" id="CAB4324435.1"/>
    </source>
</evidence>
<feature type="transmembrane region" description="Helical" evidence="13">
    <location>
        <begin position="540"/>
        <end position="562"/>
    </location>
</feature>
<evidence type="ECO:0000256" key="13">
    <source>
        <dbReference type="SAM" id="Phobius"/>
    </source>
</evidence>
<dbReference type="GO" id="GO:0016020">
    <property type="term" value="C:membrane"/>
    <property type="evidence" value="ECO:0007669"/>
    <property type="project" value="UniProtKB-SubCell"/>
</dbReference>
<dbReference type="EMBL" id="CAEMXZ010000146">
    <property type="protein sequence ID" value="CAB4324435.1"/>
    <property type="molecule type" value="Genomic_DNA"/>
</dbReference>
<feature type="transmembrane region" description="Helical" evidence="13">
    <location>
        <begin position="306"/>
        <end position="324"/>
    </location>
</feature>
<evidence type="ECO:0000256" key="4">
    <source>
        <dbReference type="ARBA" id="ARBA00022719"/>
    </source>
</evidence>
<dbReference type="Pfam" id="PF00662">
    <property type="entry name" value="Proton_antipo_N"/>
    <property type="match status" value="1"/>
</dbReference>
<organism evidence="17">
    <name type="scientific">freshwater metagenome</name>
    <dbReference type="NCBI Taxonomy" id="449393"/>
    <lineage>
        <taxon>unclassified sequences</taxon>
        <taxon>metagenomes</taxon>
        <taxon>ecological metagenomes</taxon>
    </lineage>
</organism>
<dbReference type="GO" id="GO:0042773">
    <property type="term" value="P:ATP synthesis coupled electron transport"/>
    <property type="evidence" value="ECO:0007669"/>
    <property type="project" value="InterPro"/>
</dbReference>
<evidence type="ECO:0000256" key="3">
    <source>
        <dbReference type="ARBA" id="ARBA00022692"/>
    </source>
</evidence>
<keyword evidence="6" id="KW-0618">Plastoquinone</keyword>
<feature type="transmembrane region" description="Helical" evidence="13">
    <location>
        <begin position="180"/>
        <end position="199"/>
    </location>
</feature>
<dbReference type="PRINTS" id="PR01435">
    <property type="entry name" value="NPOXDRDTASE5"/>
</dbReference>
<keyword evidence="3 13" id="KW-0812">Transmembrane</keyword>
<feature type="domain" description="NADH-Ubiquinone oxidoreductase (complex I) chain 5 N-terminal" evidence="15">
    <location>
        <begin position="68"/>
        <end position="118"/>
    </location>
</feature>
<dbReference type="InterPro" id="IPR018393">
    <property type="entry name" value="NADHpl_OxRdtase_5_subgr"/>
</dbReference>
<dbReference type="PRINTS" id="PR01434">
    <property type="entry name" value="NADHDHGNASE5"/>
</dbReference>
<comment type="catalytic activity">
    <reaction evidence="12">
        <text>a plastoquinone + NADH + (n+1) H(+)(in) = a plastoquinol + NAD(+) + n H(+)(out)</text>
        <dbReference type="Rhea" id="RHEA:42608"/>
        <dbReference type="Rhea" id="RHEA-COMP:9561"/>
        <dbReference type="Rhea" id="RHEA-COMP:9562"/>
        <dbReference type="ChEBI" id="CHEBI:15378"/>
        <dbReference type="ChEBI" id="CHEBI:17757"/>
        <dbReference type="ChEBI" id="CHEBI:57540"/>
        <dbReference type="ChEBI" id="CHEBI:57945"/>
        <dbReference type="ChEBI" id="CHEBI:62192"/>
    </reaction>
</comment>
<evidence type="ECO:0000256" key="5">
    <source>
        <dbReference type="ARBA" id="ARBA00022857"/>
    </source>
</evidence>
<dbReference type="NCBIfam" id="TIGR01974">
    <property type="entry name" value="NDH_I_L"/>
    <property type="match status" value="1"/>
</dbReference>
<evidence type="ECO:0000256" key="6">
    <source>
        <dbReference type="ARBA" id="ARBA00022957"/>
    </source>
</evidence>
<feature type="transmembrane region" description="Helical" evidence="13">
    <location>
        <begin position="247"/>
        <end position="265"/>
    </location>
</feature>
<dbReference type="InterPro" id="IPR002128">
    <property type="entry name" value="NADH_UbQ_OxRdtase_chlpt_su5_C"/>
</dbReference>
<evidence type="ECO:0000259" key="15">
    <source>
        <dbReference type="Pfam" id="PF00662"/>
    </source>
</evidence>
<dbReference type="GO" id="GO:0048038">
    <property type="term" value="F:quinone binding"/>
    <property type="evidence" value="ECO:0007669"/>
    <property type="project" value="UniProtKB-KW"/>
</dbReference>
<evidence type="ECO:0000259" key="14">
    <source>
        <dbReference type="Pfam" id="PF00361"/>
    </source>
</evidence>
<dbReference type="PANTHER" id="PTHR42829:SF2">
    <property type="entry name" value="NADH-UBIQUINONE OXIDOREDUCTASE CHAIN 5"/>
    <property type="match status" value="1"/>
</dbReference>
<comment type="similarity">
    <text evidence="2">Belongs to the complex I subunit 5 family.</text>
</comment>
<feature type="transmembrane region" description="Helical" evidence="13">
    <location>
        <begin position="409"/>
        <end position="427"/>
    </location>
</feature>
<comment type="catalytic activity">
    <reaction evidence="11">
        <text>a plastoquinone + NADPH + (n+1) H(+)(in) = a plastoquinol + NADP(+) + n H(+)(out)</text>
        <dbReference type="Rhea" id="RHEA:42612"/>
        <dbReference type="Rhea" id="RHEA-COMP:9561"/>
        <dbReference type="Rhea" id="RHEA-COMP:9562"/>
        <dbReference type="ChEBI" id="CHEBI:15378"/>
        <dbReference type="ChEBI" id="CHEBI:17757"/>
        <dbReference type="ChEBI" id="CHEBI:57783"/>
        <dbReference type="ChEBI" id="CHEBI:58349"/>
        <dbReference type="ChEBI" id="CHEBI:62192"/>
    </reaction>
</comment>
<evidence type="ECO:0000256" key="1">
    <source>
        <dbReference type="ARBA" id="ARBA00004141"/>
    </source>
</evidence>
<dbReference type="InterPro" id="IPR001516">
    <property type="entry name" value="Proton_antipo_N"/>
</dbReference>
<dbReference type="AlphaFoldDB" id="A0A6J5YG70"/>
<keyword evidence="7" id="KW-1278">Translocase</keyword>
<feature type="transmembrane region" description="Helical" evidence="13">
    <location>
        <begin position="636"/>
        <end position="660"/>
    </location>
</feature>
<keyword evidence="10 13" id="KW-0472">Membrane</keyword>
<reference evidence="17" key="1">
    <citation type="submission" date="2020-05" db="EMBL/GenBank/DDBJ databases">
        <authorList>
            <person name="Chiriac C."/>
            <person name="Salcher M."/>
            <person name="Ghai R."/>
            <person name="Kavagutti S V."/>
        </authorList>
    </citation>
    <scope>NUCLEOTIDE SEQUENCE</scope>
</reference>
<feature type="transmembrane region" description="Helical" evidence="13">
    <location>
        <begin position="205"/>
        <end position="226"/>
    </location>
</feature>
<evidence type="ECO:0000256" key="11">
    <source>
        <dbReference type="ARBA" id="ARBA00047726"/>
    </source>
</evidence>
<feature type="transmembrane region" description="Helical" evidence="13">
    <location>
        <begin position="85"/>
        <end position="105"/>
    </location>
</feature>
<feature type="transmembrane region" description="Helical" evidence="13">
    <location>
        <begin position="117"/>
        <end position="133"/>
    </location>
</feature>
<sequence length="661" mass="71741">MVSLLWLIPALPLAGFLLLLLLGKRIGEPFAGWIGTAAVAGSFITAVVVFAGLWNEPEHTYSLKLFEWMPAGRFSVDIGFLLDPLSMAMILFITGIAALIHLYSIGYMHGDSRFPRFFTYLNLFVFSMLMLVMGDNLVLTFLGWEGVGACSYFLISFWFEKDANASAGKKAFITNRVGDWGFMVGTFAVFFAFGTVKYVEFLPKASGLAQTTATFIMLMLFIGAMGKSAQIPLFIWLPDAMAGPTPVSALIHAATMVTAGVYLMVRVNPIIAASASWLPWVIAGIGVATAFIAATIAIAQTDIKKVLAYSTVSQLGYMFLAVGVGGYTAAIFHMITHAFFKACMFLGSGSVIHGMNDEQDMRRMGALRKVMPITAITFIIGWLAIAGVPPFSGFWSKDDILAYALHKSVVLYVFGLITALLTAFYMSRQVFMVFFGKANWAESHGAELANKLAHETASTEGDAHADEVVDAHADAHAGQDFHPHESPRTMTIPLIVLAFFAAVAGLLNLPFTENLEFLKRWLEPVVGATQTQLHLSGSQLAIELVTSSVIALLGIAIAYGVYLKHKVDARRIELPLFANGWYIDSTISNFMGGLGRKGFELVAMFDKVVIDGAVNGVARATRGGAMRLRTVQSGYVRWYALMIGVGAVVIVAFVLTQVSFS</sequence>
<feature type="transmembrane region" description="Helical" evidence="13">
    <location>
        <begin position="277"/>
        <end position="299"/>
    </location>
</feature>
<keyword evidence="8 13" id="KW-1133">Transmembrane helix</keyword>
<dbReference type="Pfam" id="PF00361">
    <property type="entry name" value="Proton_antipo_M"/>
    <property type="match status" value="1"/>
</dbReference>
<evidence type="ECO:0000259" key="16">
    <source>
        <dbReference type="Pfam" id="PF01010"/>
    </source>
</evidence>
<dbReference type="GO" id="GO:0008137">
    <property type="term" value="F:NADH dehydrogenase (ubiquinone) activity"/>
    <property type="evidence" value="ECO:0007669"/>
    <property type="project" value="InterPro"/>
</dbReference>
<feature type="transmembrane region" description="Helical" evidence="13">
    <location>
        <begin position="30"/>
        <end position="54"/>
    </location>
</feature>
<feature type="transmembrane region" description="Helical" evidence="13">
    <location>
        <begin position="492"/>
        <end position="511"/>
    </location>
</feature>
<feature type="transmembrane region" description="Helical" evidence="13">
    <location>
        <begin position="6"/>
        <end position="23"/>
    </location>
</feature>
<proteinExistence type="inferred from homology"/>
<evidence type="ECO:0000256" key="8">
    <source>
        <dbReference type="ARBA" id="ARBA00022989"/>
    </source>
</evidence>
<feature type="transmembrane region" description="Helical" evidence="13">
    <location>
        <begin position="370"/>
        <end position="389"/>
    </location>
</feature>
<comment type="subcellular location">
    <subcellularLocation>
        <location evidence="1">Membrane</location>
        <topology evidence="1">Multi-pass membrane protein</topology>
    </subcellularLocation>
</comment>
<dbReference type="GO" id="GO:0003954">
    <property type="term" value="F:NADH dehydrogenase activity"/>
    <property type="evidence" value="ECO:0007669"/>
    <property type="project" value="TreeGrafter"/>
</dbReference>